<dbReference type="SUPFAM" id="SSF55811">
    <property type="entry name" value="Nudix"/>
    <property type="match status" value="1"/>
</dbReference>
<comment type="similarity">
    <text evidence="1 3">Belongs to the Nudix hydrolase family.</text>
</comment>
<proteinExistence type="inferred from homology"/>
<dbReference type="InterPro" id="IPR020084">
    <property type="entry name" value="NUDIX_hydrolase_CS"/>
</dbReference>
<accession>A0AAF0BWS2</accession>
<dbReference type="PROSITE" id="PS51462">
    <property type="entry name" value="NUDIX"/>
    <property type="match status" value="1"/>
</dbReference>
<reference evidence="5" key="1">
    <citation type="submission" date="2023-01" db="EMBL/GenBank/DDBJ databases">
        <title>The diversity of Class Acidimicrobiia in South China Sea sediment environments and the proposal of Iamia marina sp. nov., a novel species of the genus Iamia.</title>
        <authorList>
            <person name="He Y."/>
            <person name="Tian X."/>
        </authorList>
    </citation>
    <scope>NUCLEOTIDE SEQUENCE</scope>
    <source>
        <strain evidence="5">DSM 19957</strain>
    </source>
</reference>
<dbReference type="PRINTS" id="PR00502">
    <property type="entry name" value="NUDIXFAMILY"/>
</dbReference>
<dbReference type="GO" id="GO:0016787">
    <property type="term" value="F:hydrolase activity"/>
    <property type="evidence" value="ECO:0007669"/>
    <property type="project" value="UniProtKB-KW"/>
</dbReference>
<dbReference type="AlphaFoldDB" id="A0AAF0BWS2"/>
<feature type="domain" description="Nudix hydrolase" evidence="4">
    <location>
        <begin position="32"/>
        <end position="160"/>
    </location>
</feature>
<dbReference type="RefSeq" id="WP_272737299.1">
    <property type="nucleotide sequence ID" value="NZ_CP116942.1"/>
</dbReference>
<protein>
    <submittedName>
        <fullName evidence="5">NUDIX hydrolase</fullName>
    </submittedName>
</protein>
<evidence type="ECO:0000256" key="3">
    <source>
        <dbReference type="RuleBase" id="RU003476"/>
    </source>
</evidence>
<dbReference type="InterPro" id="IPR015797">
    <property type="entry name" value="NUDIX_hydrolase-like_dom_sf"/>
</dbReference>
<dbReference type="EMBL" id="CP116942">
    <property type="protein sequence ID" value="WCO67779.1"/>
    <property type="molecule type" value="Genomic_DNA"/>
</dbReference>
<dbReference type="InterPro" id="IPR020476">
    <property type="entry name" value="Nudix_hydrolase"/>
</dbReference>
<dbReference type="PANTHER" id="PTHR43736">
    <property type="entry name" value="ADP-RIBOSE PYROPHOSPHATASE"/>
    <property type="match status" value="1"/>
</dbReference>
<keyword evidence="2 3" id="KW-0378">Hydrolase</keyword>
<gene>
    <name evidence="5" type="ORF">PO878_03450</name>
</gene>
<keyword evidence="6" id="KW-1185">Reference proteome</keyword>
<dbReference type="Proteomes" id="UP001216390">
    <property type="component" value="Chromosome"/>
</dbReference>
<organism evidence="5 6">
    <name type="scientific">Iamia majanohamensis</name>
    <dbReference type="NCBI Taxonomy" id="467976"/>
    <lineage>
        <taxon>Bacteria</taxon>
        <taxon>Bacillati</taxon>
        <taxon>Actinomycetota</taxon>
        <taxon>Acidimicrobiia</taxon>
        <taxon>Acidimicrobiales</taxon>
        <taxon>Iamiaceae</taxon>
        <taxon>Iamia</taxon>
    </lineage>
</organism>
<evidence type="ECO:0000256" key="1">
    <source>
        <dbReference type="ARBA" id="ARBA00005582"/>
    </source>
</evidence>
<name>A0AAF0BWS2_9ACTN</name>
<dbReference type="InterPro" id="IPR000086">
    <property type="entry name" value="NUDIX_hydrolase_dom"/>
</dbReference>
<dbReference type="Gene3D" id="3.90.79.10">
    <property type="entry name" value="Nucleoside Triphosphate Pyrophosphohydrolase"/>
    <property type="match status" value="1"/>
</dbReference>
<sequence length="172" mass="18585">MTVLHCERCGAPSPDQEGVPTCPVHGARWRMVRNAPCAAVVISDDDGRVLLSLRAREPFAGMWEVPGGFVELGEHPADAARREVREELGLEVALTGLVGEYVARRDRGGWLQITVYSGTVDGDPHPDPSEVAGWAWFPLDDVPAEMAGDHRRRVEDWAAGRAVALPGGTPEA</sequence>
<dbReference type="PANTHER" id="PTHR43736:SF1">
    <property type="entry name" value="DIHYDRONEOPTERIN TRIPHOSPHATE DIPHOSPHATASE"/>
    <property type="match status" value="1"/>
</dbReference>
<evidence type="ECO:0000259" key="4">
    <source>
        <dbReference type="PROSITE" id="PS51462"/>
    </source>
</evidence>
<evidence type="ECO:0000313" key="6">
    <source>
        <dbReference type="Proteomes" id="UP001216390"/>
    </source>
</evidence>
<dbReference type="KEGG" id="ima:PO878_03450"/>
<dbReference type="CDD" id="cd02883">
    <property type="entry name" value="NUDIX_Hydrolase"/>
    <property type="match status" value="1"/>
</dbReference>
<evidence type="ECO:0000313" key="5">
    <source>
        <dbReference type="EMBL" id="WCO67779.1"/>
    </source>
</evidence>
<dbReference type="PROSITE" id="PS00893">
    <property type="entry name" value="NUDIX_BOX"/>
    <property type="match status" value="1"/>
</dbReference>
<dbReference type="Pfam" id="PF00293">
    <property type="entry name" value="NUDIX"/>
    <property type="match status" value="1"/>
</dbReference>
<evidence type="ECO:0000256" key="2">
    <source>
        <dbReference type="ARBA" id="ARBA00022801"/>
    </source>
</evidence>